<name>A0A242U8T8_ACIPI</name>
<reference evidence="2 3" key="1">
    <citation type="submission" date="2017-05" db="EMBL/GenBank/DDBJ databases">
        <authorList>
            <person name="Song R."/>
            <person name="Chenine A.L."/>
            <person name="Ruprecht R.M."/>
        </authorList>
    </citation>
    <scope>NUCLEOTIDE SEQUENCE [LARGE SCALE GENOMIC DNA]</scope>
    <source>
        <strain evidence="2 3">ARLG1955</strain>
    </source>
</reference>
<evidence type="ECO:0000256" key="1">
    <source>
        <dbReference type="SAM" id="SignalP"/>
    </source>
</evidence>
<organism evidence="2 3">
    <name type="scientific">Acinetobacter pittii</name>
    <name type="common">Acinetobacter genomosp. 3</name>
    <dbReference type="NCBI Taxonomy" id="48296"/>
    <lineage>
        <taxon>Bacteria</taxon>
        <taxon>Pseudomonadati</taxon>
        <taxon>Pseudomonadota</taxon>
        <taxon>Gammaproteobacteria</taxon>
        <taxon>Moraxellales</taxon>
        <taxon>Moraxellaceae</taxon>
        <taxon>Acinetobacter</taxon>
        <taxon>Acinetobacter calcoaceticus/baumannii complex</taxon>
    </lineage>
</organism>
<evidence type="ECO:0000313" key="2">
    <source>
        <dbReference type="EMBL" id="OTU30199.1"/>
    </source>
</evidence>
<dbReference type="AlphaFoldDB" id="A0A242U8T8"/>
<feature type="signal peptide" evidence="1">
    <location>
        <begin position="1"/>
        <end position="19"/>
    </location>
</feature>
<keyword evidence="1" id="KW-0732">Signal</keyword>
<accession>A0A242U8T8</accession>
<dbReference type="EMBL" id="NGIR01000010">
    <property type="protein sequence ID" value="OTU30199.1"/>
    <property type="molecule type" value="Genomic_DNA"/>
</dbReference>
<dbReference type="Proteomes" id="UP000195162">
    <property type="component" value="Unassembled WGS sequence"/>
</dbReference>
<gene>
    <name evidence="2" type="ORF">CAT59_03325</name>
</gene>
<protein>
    <submittedName>
        <fullName evidence="2">Uncharacterized protein</fullName>
    </submittedName>
</protein>
<sequence>MRTTLIGALFLTFGASVSAASKIEKEETKNFSTMKQCIEWLDSKYPNSKWHDNKGTSWKLENNNSNFLSGFTHIPNEENQKLIHSVAIYCKLKETSTEGLFYEGKYIVIEAI</sequence>
<comment type="caution">
    <text evidence="2">The sequence shown here is derived from an EMBL/GenBank/DDBJ whole genome shotgun (WGS) entry which is preliminary data.</text>
</comment>
<proteinExistence type="predicted"/>
<dbReference type="RefSeq" id="WP_032054951.1">
    <property type="nucleotide sequence ID" value="NZ_JADVOL010000005.1"/>
</dbReference>
<feature type="chain" id="PRO_5011228342" evidence="1">
    <location>
        <begin position="20"/>
        <end position="112"/>
    </location>
</feature>
<evidence type="ECO:0000313" key="3">
    <source>
        <dbReference type="Proteomes" id="UP000195162"/>
    </source>
</evidence>